<comment type="caution">
    <text evidence="1">The sequence shown here is derived from an EMBL/GenBank/DDBJ whole genome shotgun (WGS) entry which is preliminary data.</text>
</comment>
<evidence type="ECO:0000313" key="2">
    <source>
        <dbReference type="Proteomes" id="UP000277300"/>
    </source>
</evidence>
<accession>A0A3F2RYA3</accession>
<sequence>MDLVFISLERSKNRQRDGYTLGGLVSAVRFAAMATKEVEASSTVDVGEGKTRDLYNALRTSEHGVSIEALAQALYFLQHAEFTLFDVKDAFRSSTGASESFLAYREFQVALTKIARVKYYGNYENMADPGGSFREAGSPKQRRRLSEVDLVGSLVSQLLANHPYQQLDPLRCQMLYGKQNRLSTNTAPSMQSTMTLDGFVDFLNAYFEYEEFFSYDNLTRMSKEVLSAFAAMNTKAESKCSEGQPGRFDEDFNFVQFLELWSYSSLSKLQVSTTAPAEMR</sequence>
<gene>
    <name evidence="1" type="ORF">BBP00_00002123</name>
</gene>
<proteinExistence type="predicted"/>
<dbReference type="Proteomes" id="UP000277300">
    <property type="component" value="Unassembled WGS sequence"/>
</dbReference>
<organism evidence="1 2">
    <name type="scientific">Phytophthora kernoviae</name>
    <dbReference type="NCBI Taxonomy" id="325452"/>
    <lineage>
        <taxon>Eukaryota</taxon>
        <taxon>Sar</taxon>
        <taxon>Stramenopiles</taxon>
        <taxon>Oomycota</taxon>
        <taxon>Peronosporomycetes</taxon>
        <taxon>Peronosporales</taxon>
        <taxon>Peronosporaceae</taxon>
        <taxon>Phytophthora</taxon>
    </lineage>
</organism>
<evidence type="ECO:0008006" key="3">
    <source>
        <dbReference type="Google" id="ProtNLM"/>
    </source>
</evidence>
<evidence type="ECO:0000313" key="1">
    <source>
        <dbReference type="EMBL" id="RLN66603.1"/>
    </source>
</evidence>
<reference evidence="1 2" key="1">
    <citation type="submission" date="2018-07" db="EMBL/GenBank/DDBJ databases">
        <title>Genome sequencing of oomycete isolates from Chile give support for New Zealand origin for Phytophthora kernoviae and make available the first Nothophytophthora sp. genome.</title>
        <authorList>
            <person name="Studholme D.J."/>
            <person name="Sanfuentes E."/>
            <person name="Panda P."/>
            <person name="Hill R."/>
            <person name="Sambles C."/>
            <person name="Grant M."/>
            <person name="Williams N.M."/>
            <person name="Mcdougal R.L."/>
        </authorList>
    </citation>
    <scope>NUCLEOTIDE SEQUENCE [LARGE SCALE GENOMIC DNA]</scope>
    <source>
        <strain evidence="1">Chile6</strain>
    </source>
</reference>
<name>A0A3F2RYA3_9STRA</name>
<dbReference type="EMBL" id="MBDO02000034">
    <property type="protein sequence ID" value="RLN66603.1"/>
    <property type="molecule type" value="Genomic_DNA"/>
</dbReference>
<dbReference type="AlphaFoldDB" id="A0A3F2RYA3"/>
<protein>
    <recommendedName>
        <fullName evidence="3">EF-hand domain-containing protein</fullName>
    </recommendedName>
</protein>
<dbReference type="OrthoDB" id="626167at2759"/>